<keyword evidence="2" id="KW-0472">Membrane</keyword>
<dbReference type="AlphaFoldDB" id="A0A7Y9ZM65"/>
<feature type="compositionally biased region" description="Acidic residues" evidence="1">
    <location>
        <begin position="68"/>
        <end position="81"/>
    </location>
</feature>
<protein>
    <recommendedName>
        <fullName evidence="3">LytR/CpsA/Psr regulator C-terminal domain-containing protein</fullName>
    </recommendedName>
</protein>
<gene>
    <name evidence="4" type="ORF">BJ993_003156</name>
</gene>
<organism evidence="4 5">
    <name type="scientific">Nocardioides aromaticivorans</name>
    <dbReference type="NCBI Taxonomy" id="200618"/>
    <lineage>
        <taxon>Bacteria</taxon>
        <taxon>Bacillati</taxon>
        <taxon>Actinomycetota</taxon>
        <taxon>Actinomycetes</taxon>
        <taxon>Propionibacteriales</taxon>
        <taxon>Nocardioidaceae</taxon>
        <taxon>Nocardioides</taxon>
    </lineage>
</organism>
<dbReference type="InterPro" id="IPR027381">
    <property type="entry name" value="LytR/CpsA/Psr_C"/>
</dbReference>
<keyword evidence="2" id="KW-0812">Transmembrane</keyword>
<proteinExistence type="predicted"/>
<comment type="caution">
    <text evidence="4">The sequence shown here is derived from an EMBL/GenBank/DDBJ whole genome shotgun (WGS) entry which is preliminary data.</text>
</comment>
<feature type="region of interest" description="Disordered" evidence="1">
    <location>
        <begin position="48"/>
        <end position="100"/>
    </location>
</feature>
<feature type="transmembrane region" description="Helical" evidence="2">
    <location>
        <begin position="21"/>
        <end position="44"/>
    </location>
</feature>
<feature type="domain" description="LytR/CpsA/Psr regulator C-terminal" evidence="3">
    <location>
        <begin position="105"/>
        <end position="188"/>
    </location>
</feature>
<dbReference type="EMBL" id="JACBZM010000001">
    <property type="protein sequence ID" value="NYI46076.1"/>
    <property type="molecule type" value="Genomic_DNA"/>
</dbReference>
<evidence type="ECO:0000313" key="5">
    <source>
        <dbReference type="Proteomes" id="UP000562045"/>
    </source>
</evidence>
<accession>A0A7Y9ZM65</accession>
<feature type="compositionally biased region" description="Low complexity" evidence="1">
    <location>
        <begin position="57"/>
        <end position="67"/>
    </location>
</feature>
<feature type="compositionally biased region" description="Basic and acidic residues" evidence="1">
    <location>
        <begin position="90"/>
        <end position="100"/>
    </location>
</feature>
<dbReference type="RefSeq" id="WP_179649863.1">
    <property type="nucleotide sequence ID" value="NZ_JACBZM010000001.1"/>
</dbReference>
<evidence type="ECO:0000313" key="4">
    <source>
        <dbReference type="EMBL" id="NYI46076.1"/>
    </source>
</evidence>
<dbReference type="Gene3D" id="3.30.70.2390">
    <property type="match status" value="1"/>
</dbReference>
<dbReference type="Proteomes" id="UP000562045">
    <property type="component" value="Unassembled WGS sequence"/>
</dbReference>
<sequence>MTFPTWPAGPRTTRRRGERGAVLPSPVVLLSVIAVILAAVAFVATRGDEPAERDISATKAAATPSDSASDDAGEDASDDASDGASQTPPAEEKPKPKPVVRADHSVVVFNNTQIAGLASRVGEKVTEAGWKVAAADNWYGTVPATTVYYPKGKKAAAQLLALDLGIARIKPADTDSDMSDTNLTLILTGELD</sequence>
<evidence type="ECO:0000256" key="2">
    <source>
        <dbReference type="SAM" id="Phobius"/>
    </source>
</evidence>
<evidence type="ECO:0000256" key="1">
    <source>
        <dbReference type="SAM" id="MobiDB-lite"/>
    </source>
</evidence>
<reference evidence="4 5" key="1">
    <citation type="submission" date="2020-07" db="EMBL/GenBank/DDBJ databases">
        <title>Sequencing the genomes of 1000 actinobacteria strains.</title>
        <authorList>
            <person name="Klenk H.-P."/>
        </authorList>
    </citation>
    <scope>NUCLEOTIDE SEQUENCE [LARGE SCALE GENOMIC DNA]</scope>
    <source>
        <strain evidence="4 5">DSM 15131</strain>
    </source>
</reference>
<evidence type="ECO:0000259" key="3">
    <source>
        <dbReference type="Pfam" id="PF13399"/>
    </source>
</evidence>
<dbReference type="Pfam" id="PF13399">
    <property type="entry name" value="LytR_C"/>
    <property type="match status" value="1"/>
</dbReference>
<keyword evidence="2" id="KW-1133">Transmembrane helix</keyword>
<name>A0A7Y9ZM65_9ACTN</name>